<evidence type="ECO:0000313" key="15">
    <source>
        <dbReference type="Proteomes" id="UP000264605"/>
    </source>
</evidence>
<dbReference type="Proteomes" id="UP000183805">
    <property type="component" value="Unassembled WGS sequence"/>
</dbReference>
<dbReference type="InterPro" id="IPR003594">
    <property type="entry name" value="HATPase_dom"/>
</dbReference>
<dbReference type="EC" id="2.7.13.3" evidence="3"/>
<evidence type="ECO:0000313" key="13">
    <source>
        <dbReference type="EMBL" id="SFT97219.1"/>
    </source>
</evidence>
<dbReference type="Gene3D" id="3.30.565.10">
    <property type="entry name" value="Histidine kinase-like ATPase, C-terminal domain"/>
    <property type="match status" value="1"/>
</dbReference>
<evidence type="ECO:0000256" key="5">
    <source>
        <dbReference type="ARBA" id="ARBA00022553"/>
    </source>
</evidence>
<keyword evidence="6" id="KW-0808">Transferase</keyword>
<reference evidence="13 14" key="1">
    <citation type="submission" date="2016-10" db="EMBL/GenBank/DDBJ databases">
        <authorList>
            <person name="Varghese N."/>
            <person name="Submissions S."/>
        </authorList>
    </citation>
    <scope>NUCLEOTIDE SEQUENCE [LARGE SCALE GENOMIC DNA]</scope>
    <source>
        <strain evidence="13 14">CGMCC 1.8499</strain>
    </source>
</reference>
<keyword evidence="10" id="KW-1133">Transmembrane helix</keyword>
<evidence type="ECO:0000313" key="12">
    <source>
        <dbReference type="EMBL" id="AXV65722.1"/>
    </source>
</evidence>
<protein>
    <recommendedName>
        <fullName evidence="3">histidine kinase</fullName>
        <ecNumber evidence="3">2.7.13.3</ecNumber>
    </recommendedName>
</protein>
<keyword evidence="14" id="KW-1185">Reference proteome</keyword>
<evidence type="ECO:0000256" key="9">
    <source>
        <dbReference type="ARBA" id="ARBA00022840"/>
    </source>
</evidence>
<dbReference type="InterPro" id="IPR050980">
    <property type="entry name" value="2C_sensor_his_kinase"/>
</dbReference>
<dbReference type="SUPFAM" id="SSF47384">
    <property type="entry name" value="Homodimeric domain of signal transducing histidine kinase"/>
    <property type="match status" value="1"/>
</dbReference>
<keyword evidence="10" id="KW-0812">Transmembrane</keyword>
<keyword evidence="4" id="KW-1003">Cell membrane</keyword>
<dbReference type="InterPro" id="IPR036890">
    <property type="entry name" value="HATPase_C_sf"/>
</dbReference>
<dbReference type="GeneID" id="99505960"/>
<evidence type="ECO:0000256" key="7">
    <source>
        <dbReference type="ARBA" id="ARBA00022741"/>
    </source>
</evidence>
<comment type="subcellular location">
    <subcellularLocation>
        <location evidence="2">Cell membrane</location>
        <topology evidence="2">Multi-pass membrane protein</topology>
    </subcellularLocation>
</comment>
<dbReference type="EMBL" id="FPAZ01000020">
    <property type="protein sequence ID" value="SFT97219.1"/>
    <property type="molecule type" value="Genomic_DNA"/>
</dbReference>
<dbReference type="PRINTS" id="PR00344">
    <property type="entry name" value="BCTRLSENSOR"/>
</dbReference>
<dbReference type="InterPro" id="IPR005467">
    <property type="entry name" value="His_kinase_dom"/>
</dbReference>
<dbReference type="Pfam" id="PF00512">
    <property type="entry name" value="HisKA"/>
    <property type="match status" value="1"/>
</dbReference>
<dbReference type="PANTHER" id="PTHR44936:SF10">
    <property type="entry name" value="SENSOR PROTEIN RSTB"/>
    <property type="match status" value="1"/>
</dbReference>
<feature type="domain" description="Histidine kinase" evidence="11">
    <location>
        <begin position="203"/>
        <end position="413"/>
    </location>
</feature>
<dbReference type="Proteomes" id="UP000264605">
    <property type="component" value="Chromosome"/>
</dbReference>
<keyword evidence="9" id="KW-0067">ATP-binding</keyword>
<dbReference type="PROSITE" id="PS50109">
    <property type="entry name" value="HIS_KIN"/>
    <property type="match status" value="1"/>
</dbReference>
<proteinExistence type="predicted"/>
<dbReference type="RefSeq" id="WP_074989703.1">
    <property type="nucleotide sequence ID" value="NZ_CP032090.1"/>
</dbReference>
<dbReference type="AlphaFoldDB" id="A0AAD0WCR7"/>
<evidence type="ECO:0000259" key="11">
    <source>
        <dbReference type="PROSITE" id="PS50109"/>
    </source>
</evidence>
<dbReference type="InterPro" id="IPR003661">
    <property type="entry name" value="HisK_dim/P_dom"/>
</dbReference>
<dbReference type="SMART" id="SM00387">
    <property type="entry name" value="HATPase_c"/>
    <property type="match status" value="1"/>
</dbReference>
<sequence>MGKLFASLYLYIIVSLFLVSGVIEQLWPYEDTQQHIALDQEFGKSLWLLSQTEEGLEKLQQAFNSERINRNDVALPEELNAKLNADKHLYLFNHQQEVIWYIALNDKQLLHVGPFSVSNPSFSSVWPYFLLLTVIGVPVGLWSFLLWRDFNKLTLACEAVGGAQDFELHDASKSFFLPITDTLSAMQERIQYLLAAQQELTSSVSHEFRTPLARLKFAVAMLEEQIENEKSFDYIDNMQADIAELEALVSEMLEYARLDSHQPSLTRRPCDLTALINSVVNKLEFATDIDVQLNAPAELYYECDEHFMARCIQNLLGNAQKYAAHKIQVSLQEFPDYIQLNVEDDGPGIAPSEWQSVFKPFTRLDKSRDKKTGGFGLGLAIVAKIVSWHQGQSELGNSELGGAKFIIRLYKLDYTTVH</sequence>
<dbReference type="GO" id="GO:0005886">
    <property type="term" value="C:plasma membrane"/>
    <property type="evidence" value="ECO:0007669"/>
    <property type="project" value="UniProtKB-SubCell"/>
</dbReference>
<keyword evidence="5" id="KW-0597">Phosphoprotein</keyword>
<evidence type="ECO:0000256" key="8">
    <source>
        <dbReference type="ARBA" id="ARBA00022777"/>
    </source>
</evidence>
<dbReference type="Pfam" id="PF02518">
    <property type="entry name" value="HATPase_c"/>
    <property type="match status" value="1"/>
</dbReference>
<dbReference type="InterPro" id="IPR036097">
    <property type="entry name" value="HisK_dim/P_sf"/>
</dbReference>
<evidence type="ECO:0000256" key="6">
    <source>
        <dbReference type="ARBA" id="ARBA00022679"/>
    </source>
</evidence>
<evidence type="ECO:0000256" key="3">
    <source>
        <dbReference type="ARBA" id="ARBA00012438"/>
    </source>
</evidence>
<accession>A0AAD0WCR7</accession>
<organism evidence="12 15">
    <name type="scientific">Pseudoalteromonas lipolytica</name>
    <dbReference type="NCBI Taxonomy" id="570156"/>
    <lineage>
        <taxon>Bacteria</taxon>
        <taxon>Pseudomonadati</taxon>
        <taxon>Pseudomonadota</taxon>
        <taxon>Gammaproteobacteria</taxon>
        <taxon>Alteromonadales</taxon>
        <taxon>Pseudoalteromonadaceae</taxon>
        <taxon>Pseudoalteromonas</taxon>
    </lineage>
</organism>
<comment type="catalytic activity">
    <reaction evidence="1">
        <text>ATP + protein L-histidine = ADP + protein N-phospho-L-histidine.</text>
        <dbReference type="EC" id="2.7.13.3"/>
    </reaction>
</comment>
<dbReference type="InterPro" id="IPR004358">
    <property type="entry name" value="Sig_transdc_His_kin-like_C"/>
</dbReference>
<dbReference type="GO" id="GO:0005524">
    <property type="term" value="F:ATP binding"/>
    <property type="evidence" value="ECO:0007669"/>
    <property type="project" value="UniProtKB-KW"/>
</dbReference>
<dbReference type="SUPFAM" id="SSF55874">
    <property type="entry name" value="ATPase domain of HSP90 chaperone/DNA topoisomerase II/histidine kinase"/>
    <property type="match status" value="1"/>
</dbReference>
<feature type="transmembrane region" description="Helical" evidence="10">
    <location>
        <begin position="125"/>
        <end position="147"/>
    </location>
</feature>
<dbReference type="EMBL" id="CP032090">
    <property type="protein sequence ID" value="AXV65722.1"/>
    <property type="molecule type" value="Genomic_DNA"/>
</dbReference>
<reference evidence="12 15" key="2">
    <citation type="submission" date="2018-08" db="EMBL/GenBank/DDBJ databases">
        <title>Draft genome sequence of Pseudoalteromonas donghaensis HJ51.</title>
        <authorList>
            <person name="Oh J."/>
            <person name="Roh D."/>
        </authorList>
    </citation>
    <scope>NUCLEOTIDE SEQUENCE [LARGE SCALE GENOMIC DNA]</scope>
    <source>
        <strain evidence="12 15">HJ51</strain>
    </source>
</reference>
<keyword evidence="10" id="KW-0472">Membrane</keyword>
<name>A0AAD0WCR7_9GAMM</name>
<evidence type="ECO:0000313" key="14">
    <source>
        <dbReference type="Proteomes" id="UP000183805"/>
    </source>
</evidence>
<dbReference type="CDD" id="cd00082">
    <property type="entry name" value="HisKA"/>
    <property type="match status" value="1"/>
</dbReference>
<dbReference type="PANTHER" id="PTHR44936">
    <property type="entry name" value="SENSOR PROTEIN CREC"/>
    <property type="match status" value="1"/>
</dbReference>
<evidence type="ECO:0000256" key="2">
    <source>
        <dbReference type="ARBA" id="ARBA00004651"/>
    </source>
</evidence>
<keyword evidence="8 12" id="KW-0418">Kinase</keyword>
<dbReference type="Gene3D" id="1.10.287.130">
    <property type="match status" value="1"/>
</dbReference>
<dbReference type="GO" id="GO:0000155">
    <property type="term" value="F:phosphorelay sensor kinase activity"/>
    <property type="evidence" value="ECO:0007669"/>
    <property type="project" value="InterPro"/>
</dbReference>
<evidence type="ECO:0000256" key="4">
    <source>
        <dbReference type="ARBA" id="ARBA00022475"/>
    </source>
</evidence>
<gene>
    <name evidence="12" type="ORF">D0907_10835</name>
    <name evidence="13" type="ORF">SAMN04487854_12070</name>
</gene>
<evidence type="ECO:0000256" key="1">
    <source>
        <dbReference type="ARBA" id="ARBA00000085"/>
    </source>
</evidence>
<keyword evidence="7" id="KW-0547">Nucleotide-binding</keyword>
<dbReference type="KEGG" id="pdj:D0907_10835"/>
<evidence type="ECO:0000256" key="10">
    <source>
        <dbReference type="SAM" id="Phobius"/>
    </source>
</evidence>
<dbReference type="SMART" id="SM00388">
    <property type="entry name" value="HisKA"/>
    <property type="match status" value="1"/>
</dbReference>